<accession>A0AA36CHB9</accession>
<name>A0AA36CHB9_9BILA</name>
<reference evidence="2" key="1">
    <citation type="submission" date="2023-06" db="EMBL/GenBank/DDBJ databases">
        <authorList>
            <person name="Delattre M."/>
        </authorList>
    </citation>
    <scope>NUCLEOTIDE SEQUENCE</scope>
    <source>
        <strain evidence="2">AF72</strain>
    </source>
</reference>
<feature type="non-terminal residue" evidence="2">
    <location>
        <position position="292"/>
    </location>
</feature>
<proteinExistence type="predicted"/>
<feature type="compositionally biased region" description="Polar residues" evidence="1">
    <location>
        <begin position="89"/>
        <end position="108"/>
    </location>
</feature>
<dbReference type="Proteomes" id="UP001177023">
    <property type="component" value="Unassembled WGS sequence"/>
</dbReference>
<gene>
    <name evidence="2" type="ORF">MSPICULIGERA_LOCUS6627</name>
</gene>
<feature type="region of interest" description="Disordered" evidence="1">
    <location>
        <begin position="88"/>
        <end position="108"/>
    </location>
</feature>
<evidence type="ECO:0000256" key="1">
    <source>
        <dbReference type="SAM" id="MobiDB-lite"/>
    </source>
</evidence>
<dbReference type="EMBL" id="CATQJA010001658">
    <property type="protein sequence ID" value="CAJ0568100.1"/>
    <property type="molecule type" value="Genomic_DNA"/>
</dbReference>
<keyword evidence="3" id="KW-1185">Reference proteome</keyword>
<comment type="caution">
    <text evidence="2">The sequence shown here is derived from an EMBL/GenBank/DDBJ whole genome shotgun (WGS) entry which is preliminary data.</text>
</comment>
<evidence type="ECO:0000313" key="2">
    <source>
        <dbReference type="EMBL" id="CAJ0568100.1"/>
    </source>
</evidence>
<protein>
    <submittedName>
        <fullName evidence="2">Uncharacterized protein</fullName>
    </submittedName>
</protein>
<dbReference type="AlphaFoldDB" id="A0AA36CHB9"/>
<evidence type="ECO:0000313" key="3">
    <source>
        <dbReference type="Proteomes" id="UP001177023"/>
    </source>
</evidence>
<sequence>MHDGGRFGNKLQHVTRHLVFHCKKTVIRFGQRRLKKWTKFPIERARTALQIAEEASAIPSFELQSIGYLAADHEILSHALSSVAPLSPPQLSLHKSPSASTTEQQPKTRLTDLPEQCIFQIVHYLDVHQYEARGFEIFVQSGCMGSVTVVAKYVKLEQLYKRGQLIPTDLTFGGGEFTRVFTYPQLGTSADHQMSASPPRLLALLANVREFGYVYERPALKYYFDDFKKIVEGWRHDSLSHATILYIRRPTDLPQRYLELSPSRVLFAADGTLQQLVFAHQSLLGEEFTVYF</sequence>
<organism evidence="2 3">
    <name type="scientific">Mesorhabditis spiculigera</name>
    <dbReference type="NCBI Taxonomy" id="96644"/>
    <lineage>
        <taxon>Eukaryota</taxon>
        <taxon>Metazoa</taxon>
        <taxon>Ecdysozoa</taxon>
        <taxon>Nematoda</taxon>
        <taxon>Chromadorea</taxon>
        <taxon>Rhabditida</taxon>
        <taxon>Rhabditina</taxon>
        <taxon>Rhabditomorpha</taxon>
        <taxon>Rhabditoidea</taxon>
        <taxon>Rhabditidae</taxon>
        <taxon>Mesorhabditinae</taxon>
        <taxon>Mesorhabditis</taxon>
    </lineage>
</organism>